<reference evidence="3" key="1">
    <citation type="journal article" date="2019" name="Int. J. Syst. Evol. Microbiol.">
        <title>The Global Catalogue of Microorganisms (GCM) 10K type strain sequencing project: providing services to taxonomists for standard genome sequencing and annotation.</title>
        <authorList>
            <consortium name="The Broad Institute Genomics Platform"/>
            <consortium name="The Broad Institute Genome Sequencing Center for Infectious Disease"/>
            <person name="Wu L."/>
            <person name="Ma J."/>
        </authorList>
    </citation>
    <scope>NUCLEOTIDE SEQUENCE [LARGE SCALE GENOMIC DNA]</scope>
    <source>
        <strain evidence="3">NBRC 102520</strain>
    </source>
</reference>
<protein>
    <submittedName>
        <fullName evidence="2">Uncharacterized protein</fullName>
    </submittedName>
</protein>
<accession>A0ABQ6B8V4</accession>
<keyword evidence="3" id="KW-1185">Reference proteome</keyword>
<name>A0ABQ6B8V4_9BRAD</name>
<sequence>MGVEKPDTDLSDDPLKNARRADYGDIGFLALSGPAEWWFWRSEINADIAYSTVREGHSRGRLATQRPSSSITRDTRMLPVKNA</sequence>
<evidence type="ECO:0000313" key="3">
    <source>
        <dbReference type="Proteomes" id="UP001156905"/>
    </source>
</evidence>
<organism evidence="2 3">
    <name type="scientific">Bradyrhizobium iriomotense</name>
    <dbReference type="NCBI Taxonomy" id="441950"/>
    <lineage>
        <taxon>Bacteria</taxon>
        <taxon>Pseudomonadati</taxon>
        <taxon>Pseudomonadota</taxon>
        <taxon>Alphaproteobacteria</taxon>
        <taxon>Hyphomicrobiales</taxon>
        <taxon>Nitrobacteraceae</taxon>
        <taxon>Bradyrhizobium</taxon>
    </lineage>
</organism>
<proteinExistence type="predicted"/>
<dbReference type="RefSeq" id="WP_284273900.1">
    <property type="nucleotide sequence ID" value="NZ_BSOW01000038.1"/>
</dbReference>
<comment type="caution">
    <text evidence="2">The sequence shown here is derived from an EMBL/GenBank/DDBJ whole genome shotgun (WGS) entry which is preliminary data.</text>
</comment>
<evidence type="ECO:0000256" key="1">
    <source>
        <dbReference type="SAM" id="MobiDB-lite"/>
    </source>
</evidence>
<dbReference type="EMBL" id="BSOW01000038">
    <property type="protein sequence ID" value="GLR90824.1"/>
    <property type="molecule type" value="Genomic_DNA"/>
</dbReference>
<feature type="region of interest" description="Disordered" evidence="1">
    <location>
        <begin position="55"/>
        <end position="83"/>
    </location>
</feature>
<dbReference type="Proteomes" id="UP001156905">
    <property type="component" value="Unassembled WGS sequence"/>
</dbReference>
<gene>
    <name evidence="2" type="ORF">GCM10007857_75400</name>
</gene>
<evidence type="ECO:0000313" key="2">
    <source>
        <dbReference type="EMBL" id="GLR90824.1"/>
    </source>
</evidence>